<sequence length="179" mass="20369">MEVPKKMTSNIIETDTGITISTPKRKSWALIIFLSLITLQFTNALIQSLFFAYELSVLERISIFILSLIVVYFTLKGLLWQLKGVKEIYISSDELKLSKLSPLWTKTKTYNLSEVKNIDIKDETVSEGPTAMLQLLRITDKIKITFSYGYETITATSGIDQMEAIELKDIIKNKIGLLH</sequence>
<proteinExistence type="predicted"/>
<gene>
    <name evidence="2" type="ORF">VB776_15205</name>
</gene>
<dbReference type="RefSeq" id="WP_323697596.1">
    <property type="nucleotide sequence ID" value="NZ_JAYGIL010000019.1"/>
</dbReference>
<keyword evidence="3" id="KW-1185">Reference proteome</keyword>
<evidence type="ECO:0000256" key="1">
    <source>
        <dbReference type="SAM" id="Phobius"/>
    </source>
</evidence>
<accession>A0ABU5S722</accession>
<protein>
    <recommendedName>
        <fullName evidence="4">DUF304 domain-containing protein</fullName>
    </recommendedName>
</protein>
<keyword evidence="1" id="KW-1133">Transmembrane helix</keyword>
<dbReference type="Proteomes" id="UP001303899">
    <property type="component" value="Unassembled WGS sequence"/>
</dbReference>
<keyword evidence="1" id="KW-0472">Membrane</keyword>
<keyword evidence="1" id="KW-0812">Transmembrane</keyword>
<reference evidence="2 3" key="1">
    <citation type="submission" date="2023-12" db="EMBL/GenBank/DDBJ databases">
        <title>Novel species of the genus Arcicella isolated from rivers.</title>
        <authorList>
            <person name="Lu H."/>
        </authorList>
    </citation>
    <scope>NUCLEOTIDE SEQUENCE [LARGE SCALE GENOMIC DNA]</scope>
    <source>
        <strain evidence="2 3">DC2W</strain>
    </source>
</reference>
<feature type="transmembrane region" description="Helical" evidence="1">
    <location>
        <begin position="57"/>
        <end position="75"/>
    </location>
</feature>
<feature type="transmembrane region" description="Helical" evidence="1">
    <location>
        <begin position="28"/>
        <end position="51"/>
    </location>
</feature>
<dbReference type="EMBL" id="JAYGIL010000019">
    <property type="protein sequence ID" value="MEA5404278.1"/>
    <property type="molecule type" value="Genomic_DNA"/>
</dbReference>
<evidence type="ECO:0000313" key="2">
    <source>
        <dbReference type="EMBL" id="MEA5404278.1"/>
    </source>
</evidence>
<evidence type="ECO:0008006" key="4">
    <source>
        <dbReference type="Google" id="ProtNLM"/>
    </source>
</evidence>
<organism evidence="2 3">
    <name type="scientific">Arcicella gelida</name>
    <dbReference type="NCBI Taxonomy" id="2984195"/>
    <lineage>
        <taxon>Bacteria</taxon>
        <taxon>Pseudomonadati</taxon>
        <taxon>Bacteroidota</taxon>
        <taxon>Cytophagia</taxon>
        <taxon>Cytophagales</taxon>
        <taxon>Flectobacillaceae</taxon>
        <taxon>Arcicella</taxon>
    </lineage>
</organism>
<comment type="caution">
    <text evidence="2">The sequence shown here is derived from an EMBL/GenBank/DDBJ whole genome shotgun (WGS) entry which is preliminary data.</text>
</comment>
<name>A0ABU5S722_9BACT</name>
<evidence type="ECO:0000313" key="3">
    <source>
        <dbReference type="Proteomes" id="UP001303899"/>
    </source>
</evidence>